<accession>A0AAD4CRG4</accession>
<reference evidence="3" key="1">
    <citation type="journal article" date="2019" name="Beilstein J. Org. Chem.">
        <title>Nanangenines: drimane sesquiterpenoids as the dominant metabolite cohort of a novel Australian fungus, Aspergillus nanangensis.</title>
        <authorList>
            <person name="Lacey H.J."/>
            <person name="Gilchrist C.L.M."/>
            <person name="Crombie A."/>
            <person name="Kalaitzis J.A."/>
            <person name="Vuong D."/>
            <person name="Rutledge P.J."/>
            <person name="Turner P."/>
            <person name="Pitt J.I."/>
            <person name="Lacey E."/>
            <person name="Chooi Y.H."/>
            <person name="Piggott A.M."/>
        </authorList>
    </citation>
    <scope>NUCLEOTIDE SEQUENCE</scope>
    <source>
        <strain evidence="3">MST-FP2251</strain>
    </source>
</reference>
<evidence type="ECO:0000259" key="2">
    <source>
        <dbReference type="Pfam" id="PF00339"/>
    </source>
</evidence>
<sequence length="455" mass="50212">MKRPWITSRRLGALRITIELDKYKENYTTWDQIEGTVAVTADTKTAFGDVDITLEGLSRVAQLQPITTSSRGLKPSHTFLKLHQPMDSTKYPTSRTLVPGELYTFPFTFVIPAELPLGSCLHGASDPSIQQTHSQLPPTVCLETLSQELCRISYLIRVAITPQGTGKKREVLATSTRSLHVVPTTWGGQDYSNRPQDHPRLRCLADEELKSDWKAVALGRFAVIGHSPASFLCPSTKIQHNSVTFQLRFDPVGDIHPPRLRTLHSSLMASTTLTTSPKTYLLSPTNMPTNTPGCGEHVTAISFPSVDISSTRWIKHVSTSTRGLEAAEVYYTASMTVPIHLPKNGGLLPTFHSCLVSRTYLLKLRLSYRMHNTPAAVSRAIKLETPIIFINGSITPPQYRMDPQNLSQPPPPYSAPESPGIAQGIFSQDVFSVGQDQQGISLRYSNAVEKTLPSV</sequence>
<proteinExistence type="predicted"/>
<organism evidence="3 4">
    <name type="scientific">Aspergillus nanangensis</name>
    <dbReference type="NCBI Taxonomy" id="2582783"/>
    <lineage>
        <taxon>Eukaryota</taxon>
        <taxon>Fungi</taxon>
        <taxon>Dikarya</taxon>
        <taxon>Ascomycota</taxon>
        <taxon>Pezizomycotina</taxon>
        <taxon>Eurotiomycetes</taxon>
        <taxon>Eurotiomycetidae</taxon>
        <taxon>Eurotiales</taxon>
        <taxon>Aspergillaceae</taxon>
        <taxon>Aspergillus</taxon>
        <taxon>Aspergillus subgen. Circumdati</taxon>
    </lineage>
</organism>
<dbReference type="InterPro" id="IPR011021">
    <property type="entry name" value="Arrestin-like_N"/>
</dbReference>
<dbReference type="AlphaFoldDB" id="A0AAD4CRG4"/>
<evidence type="ECO:0000313" key="4">
    <source>
        <dbReference type="Proteomes" id="UP001194746"/>
    </source>
</evidence>
<dbReference type="Pfam" id="PF00339">
    <property type="entry name" value="Arrestin_N"/>
    <property type="match status" value="1"/>
</dbReference>
<feature type="region of interest" description="Disordered" evidence="1">
    <location>
        <begin position="399"/>
        <end position="419"/>
    </location>
</feature>
<dbReference type="Gene3D" id="2.60.40.640">
    <property type="match status" value="1"/>
</dbReference>
<feature type="domain" description="Arrestin-like N-terminal" evidence="2">
    <location>
        <begin position="17"/>
        <end position="164"/>
    </location>
</feature>
<dbReference type="EMBL" id="VCAU01000019">
    <property type="protein sequence ID" value="KAF9891330.1"/>
    <property type="molecule type" value="Genomic_DNA"/>
</dbReference>
<keyword evidence="4" id="KW-1185">Reference proteome</keyword>
<gene>
    <name evidence="3" type="ORF">FE257_004185</name>
</gene>
<dbReference type="InterPro" id="IPR039634">
    <property type="entry name" value="Bul1-like"/>
</dbReference>
<name>A0AAD4CRG4_ASPNN</name>
<dbReference type="Proteomes" id="UP001194746">
    <property type="component" value="Unassembled WGS sequence"/>
</dbReference>
<dbReference type="InterPro" id="IPR014752">
    <property type="entry name" value="Arrestin-like_C"/>
</dbReference>
<evidence type="ECO:0000313" key="3">
    <source>
        <dbReference type="EMBL" id="KAF9891330.1"/>
    </source>
</evidence>
<dbReference type="PANTHER" id="PTHR31904:SF1">
    <property type="entry name" value="BYPASS OF STOP CODON PROTEIN 5-RELATED"/>
    <property type="match status" value="1"/>
</dbReference>
<comment type="caution">
    <text evidence="3">The sequence shown here is derived from an EMBL/GenBank/DDBJ whole genome shotgun (WGS) entry which is preliminary data.</text>
</comment>
<protein>
    <recommendedName>
        <fullName evidence="2">Arrestin-like N-terminal domain-containing protein</fullName>
    </recommendedName>
</protein>
<evidence type="ECO:0000256" key="1">
    <source>
        <dbReference type="SAM" id="MobiDB-lite"/>
    </source>
</evidence>
<dbReference type="PANTHER" id="PTHR31904">
    <property type="entry name" value="BYPASS OF STOP CODON PROTEIN 5-RELATED"/>
    <property type="match status" value="1"/>
</dbReference>
<reference evidence="3" key="2">
    <citation type="submission" date="2020-02" db="EMBL/GenBank/DDBJ databases">
        <authorList>
            <person name="Gilchrist C.L.M."/>
            <person name="Chooi Y.-H."/>
        </authorList>
    </citation>
    <scope>NUCLEOTIDE SEQUENCE</scope>
    <source>
        <strain evidence="3">MST-FP2251</strain>
    </source>
</reference>